<proteinExistence type="inferred from homology"/>
<keyword evidence="2 4" id="KW-0238">DNA-binding</keyword>
<dbReference type="EMBL" id="BK015927">
    <property type="protein sequence ID" value="DAF85461.1"/>
    <property type="molecule type" value="Genomic_DNA"/>
</dbReference>
<evidence type="ECO:0000313" key="6">
    <source>
        <dbReference type="EMBL" id="DAF85461.1"/>
    </source>
</evidence>
<dbReference type="CDD" id="cd00397">
    <property type="entry name" value="DNA_BRE_C"/>
    <property type="match status" value="1"/>
</dbReference>
<protein>
    <submittedName>
        <fullName evidence="6">SITE SPECIFIC RECOMBINASE XERD</fullName>
    </submittedName>
</protein>
<dbReference type="InterPro" id="IPR011010">
    <property type="entry name" value="DNA_brk_join_enz"/>
</dbReference>
<accession>A0A8S5TTD4</accession>
<comment type="similarity">
    <text evidence="1">Belongs to the 'phage' integrase family.</text>
</comment>
<evidence type="ECO:0000259" key="5">
    <source>
        <dbReference type="PROSITE" id="PS51900"/>
    </source>
</evidence>
<dbReference type="Gene3D" id="1.10.150.130">
    <property type="match status" value="1"/>
</dbReference>
<organism evidence="6">
    <name type="scientific">Siphoviridae sp. ct5jB2</name>
    <dbReference type="NCBI Taxonomy" id="2825337"/>
    <lineage>
        <taxon>Viruses</taxon>
        <taxon>Duplodnaviria</taxon>
        <taxon>Heunggongvirae</taxon>
        <taxon>Uroviricota</taxon>
        <taxon>Caudoviricetes</taxon>
    </lineage>
</organism>
<feature type="domain" description="Core-binding (CB)" evidence="5">
    <location>
        <begin position="40"/>
        <end position="127"/>
    </location>
</feature>
<dbReference type="SUPFAM" id="SSF56349">
    <property type="entry name" value="DNA breaking-rejoining enzymes"/>
    <property type="match status" value="1"/>
</dbReference>
<evidence type="ECO:0000256" key="4">
    <source>
        <dbReference type="PROSITE-ProRule" id="PRU01248"/>
    </source>
</evidence>
<reference evidence="6" key="1">
    <citation type="journal article" date="2021" name="Proc. Natl. Acad. Sci. U.S.A.">
        <title>A Catalog of Tens of Thousands of Viruses from Human Metagenomes Reveals Hidden Associations with Chronic Diseases.</title>
        <authorList>
            <person name="Tisza M.J."/>
            <person name="Buck C.B."/>
        </authorList>
    </citation>
    <scope>NUCLEOTIDE SEQUENCE</scope>
    <source>
        <strain evidence="6">Ct5jB2</strain>
    </source>
</reference>
<name>A0A8S5TTD4_9CAUD</name>
<dbReference type="GO" id="GO:0003677">
    <property type="term" value="F:DNA binding"/>
    <property type="evidence" value="ECO:0007669"/>
    <property type="project" value="UniProtKB-UniRule"/>
</dbReference>
<evidence type="ECO:0000256" key="1">
    <source>
        <dbReference type="ARBA" id="ARBA00008857"/>
    </source>
</evidence>
<evidence type="ECO:0000256" key="3">
    <source>
        <dbReference type="ARBA" id="ARBA00023172"/>
    </source>
</evidence>
<keyword evidence="3" id="KW-0233">DNA recombination</keyword>
<dbReference type="InterPro" id="IPR044068">
    <property type="entry name" value="CB"/>
</dbReference>
<dbReference type="GO" id="GO:0015074">
    <property type="term" value="P:DNA integration"/>
    <property type="evidence" value="ECO:0007669"/>
    <property type="project" value="InterPro"/>
</dbReference>
<sequence length="353" mass="41646">MQFYVHRLLFYIWKEVRLLAGRGRIYHNFYTPELWEQVNKENKRILEDFLQEYKQRKKSKGTISGYHNDLRIIMIYILKELDNRCVLELKKKDFRNLSLYFTEECEMSAARTNRLKSAINSLLTFCEDDDDYDYEINYAKKVAGIPKTRVKDDDNDFFFTYDEFKKVRDILVSQEKWQLAVLWSIGFDSAGRKNELFQIQKYGLLDGNKTNVVIGKRGKKFPLVYLDDTKELIRKYLEWRGDDDIDSLWIKGSGEHKQPISDPSVLYNRIVSISKILSEVRGEPCNIFTHTLRHSRLECLSQGTDMRLLDENGNPKKFPLEQVQVFAHHSDPSTTQGYLKDHSEDTINSMFGI</sequence>
<dbReference type="GO" id="GO:0006310">
    <property type="term" value="P:DNA recombination"/>
    <property type="evidence" value="ECO:0007669"/>
    <property type="project" value="UniProtKB-KW"/>
</dbReference>
<dbReference type="PROSITE" id="PS51900">
    <property type="entry name" value="CB"/>
    <property type="match status" value="1"/>
</dbReference>
<dbReference type="InterPro" id="IPR013762">
    <property type="entry name" value="Integrase-like_cat_sf"/>
</dbReference>
<dbReference type="InterPro" id="IPR010998">
    <property type="entry name" value="Integrase_recombinase_N"/>
</dbReference>
<dbReference type="Gene3D" id="1.10.443.10">
    <property type="entry name" value="Intergrase catalytic core"/>
    <property type="match status" value="1"/>
</dbReference>
<evidence type="ECO:0000256" key="2">
    <source>
        <dbReference type="ARBA" id="ARBA00023125"/>
    </source>
</evidence>